<proteinExistence type="predicted"/>
<dbReference type="InterPro" id="IPR029063">
    <property type="entry name" value="SAM-dependent_MTases_sf"/>
</dbReference>
<keyword evidence="1" id="KW-0808">Transferase</keyword>
<dbReference type="Pfam" id="PF13489">
    <property type="entry name" value="Methyltransf_23"/>
    <property type="match status" value="1"/>
</dbReference>
<dbReference type="CDD" id="cd02440">
    <property type="entry name" value="AdoMet_MTases"/>
    <property type="match status" value="1"/>
</dbReference>
<dbReference type="PANTHER" id="PTHR43861">
    <property type="entry name" value="TRANS-ACONITATE 2-METHYLTRANSFERASE-RELATED"/>
    <property type="match status" value="1"/>
</dbReference>
<accession>A0ABU8M8K4</accession>
<dbReference type="Gene3D" id="3.40.50.150">
    <property type="entry name" value="Vaccinia Virus protein VP39"/>
    <property type="match status" value="1"/>
</dbReference>
<dbReference type="GO" id="GO:0032259">
    <property type="term" value="P:methylation"/>
    <property type="evidence" value="ECO:0007669"/>
    <property type="project" value="UniProtKB-KW"/>
</dbReference>
<dbReference type="EC" id="2.1.1.-" evidence="1"/>
<protein>
    <submittedName>
        <fullName evidence="1">Class I SAM-dependent methyltransferase</fullName>
        <ecNumber evidence="1">2.1.1.-</ecNumber>
    </submittedName>
</protein>
<dbReference type="SUPFAM" id="SSF53335">
    <property type="entry name" value="S-adenosyl-L-methionine-dependent methyltransferases"/>
    <property type="match status" value="1"/>
</dbReference>
<comment type="caution">
    <text evidence="1">The sequence shown here is derived from an EMBL/GenBank/DDBJ whole genome shotgun (WGS) entry which is preliminary data.</text>
</comment>
<gene>
    <name evidence="1" type="ORF">WCD58_19415</name>
</gene>
<evidence type="ECO:0000313" key="1">
    <source>
        <dbReference type="EMBL" id="MEJ2863346.1"/>
    </source>
</evidence>
<dbReference type="GO" id="GO:0008168">
    <property type="term" value="F:methyltransferase activity"/>
    <property type="evidence" value="ECO:0007669"/>
    <property type="project" value="UniProtKB-KW"/>
</dbReference>
<dbReference type="EMBL" id="JBBEGM010000008">
    <property type="protein sequence ID" value="MEJ2863346.1"/>
    <property type="molecule type" value="Genomic_DNA"/>
</dbReference>
<evidence type="ECO:0000313" key="2">
    <source>
        <dbReference type="Proteomes" id="UP001369736"/>
    </source>
</evidence>
<organism evidence="1 2">
    <name type="scientific">Actinomycetospora flava</name>
    <dbReference type="NCBI Taxonomy" id="3129232"/>
    <lineage>
        <taxon>Bacteria</taxon>
        <taxon>Bacillati</taxon>
        <taxon>Actinomycetota</taxon>
        <taxon>Actinomycetes</taxon>
        <taxon>Pseudonocardiales</taxon>
        <taxon>Pseudonocardiaceae</taxon>
        <taxon>Actinomycetospora</taxon>
    </lineage>
</organism>
<reference evidence="1 2" key="1">
    <citation type="submission" date="2024-03" db="EMBL/GenBank/DDBJ databases">
        <title>Actinomycetospora sp. OC33-EN07, a novel actinomycete isolated from wild orchid (Aerides multiflora).</title>
        <authorList>
            <person name="Suriyachadkun C."/>
        </authorList>
    </citation>
    <scope>NUCLEOTIDE SEQUENCE [LARGE SCALE GENOMIC DNA]</scope>
    <source>
        <strain evidence="1 2">OC33-EN07</strain>
    </source>
</reference>
<sequence length="236" mass="25913">MTSEGTEYDEQYYLANGQADDRPALRWYTQLVGRYTDGGPYLDFGCGTGHLVRRLFALGPAAGLEISEYSARTARRNAPGATIATDPADLPDAGFGALTAIHVLEHLDDAVATETLATWRRILRPGGQALVVMPDPAGRGRRLAGDAWMGFADETHINLKPHAQWREFLVDHGFRVEREGTDGLWDVPYGRLPKLVDAARYAVPAFAQFLSGRLVLKPGTGESSVFLLRRAEDRSD</sequence>
<dbReference type="RefSeq" id="WP_337704709.1">
    <property type="nucleotide sequence ID" value="NZ_JBBEGM010000008.1"/>
</dbReference>
<keyword evidence="1" id="KW-0489">Methyltransferase</keyword>
<name>A0ABU8M8K4_9PSEU</name>
<dbReference type="Proteomes" id="UP001369736">
    <property type="component" value="Unassembled WGS sequence"/>
</dbReference>
<keyword evidence="2" id="KW-1185">Reference proteome</keyword>